<comment type="caution">
    <text evidence="8">The sequence shown here is derived from an EMBL/GenBank/DDBJ whole genome shotgun (WGS) entry which is preliminary data.</text>
</comment>
<dbReference type="PANTHER" id="PTHR23063:SF60">
    <property type="entry name" value="LYSOPHOSPHATIDIC ACID:OLEOYL-COA ACYLTRANSFERASE 1"/>
    <property type="match status" value="1"/>
</dbReference>
<evidence type="ECO:0000313" key="8">
    <source>
        <dbReference type="EMBL" id="KAK7203081.1"/>
    </source>
</evidence>
<dbReference type="RefSeq" id="XP_064766114.1">
    <property type="nucleotide sequence ID" value="XM_064915429.1"/>
</dbReference>
<keyword evidence="4" id="KW-0443">Lipid metabolism</keyword>
<keyword evidence="3 7" id="KW-1133">Transmembrane helix</keyword>
<sequence>MEKFSIWRDKGTGIAPFLPHPSSTFRSDGDTSAQAICLRAGNILLAIVSVAIKLPLCLIYCILHSVIVLLPLPPAVKSLSTKVLLRIIGLFYWRVSYASGRSGVRSRRASSSKKTPNAGDVVVSNFVSPLDAMVYSTEFDCCFVIPTPTGAYQTYNTLQAFIAATRLPNITKLSGSSSVLSDIVSKAKSKDKVVVLFAEGTTTNGRGFLYSSAMKIKLDSTSTENTLIPSHIKYTPPDVSTPVPVSSVFIYLLKLMCNWKGWSVRVQFGTPVPQTAEGSIAQCIDSICTLGRIKKLGDELNAESKAEFVKAWTKSRC</sequence>
<evidence type="ECO:0000256" key="2">
    <source>
        <dbReference type="ARBA" id="ARBA00022692"/>
    </source>
</evidence>
<keyword evidence="9" id="KW-1185">Reference proteome</keyword>
<keyword evidence="6" id="KW-0012">Acyltransferase</keyword>
<keyword evidence="2 7" id="KW-0812">Transmembrane</keyword>
<dbReference type="EMBL" id="JBBJBU010000013">
    <property type="protein sequence ID" value="KAK7203081.1"/>
    <property type="molecule type" value="Genomic_DNA"/>
</dbReference>
<name>A0ABR1EZQ4_9ASCO</name>
<keyword evidence="5 7" id="KW-0472">Membrane</keyword>
<dbReference type="Proteomes" id="UP001498771">
    <property type="component" value="Unassembled WGS sequence"/>
</dbReference>
<proteinExistence type="predicted"/>
<protein>
    <recommendedName>
        <fullName evidence="10">Phospholipid/glycerol acyltransferase domain-containing protein</fullName>
    </recommendedName>
</protein>
<evidence type="ECO:0000256" key="4">
    <source>
        <dbReference type="ARBA" id="ARBA00023098"/>
    </source>
</evidence>
<evidence type="ECO:0008006" key="10">
    <source>
        <dbReference type="Google" id="ProtNLM"/>
    </source>
</evidence>
<evidence type="ECO:0000256" key="3">
    <source>
        <dbReference type="ARBA" id="ARBA00022989"/>
    </source>
</evidence>
<dbReference type="SUPFAM" id="SSF69593">
    <property type="entry name" value="Glycerol-3-phosphate (1)-acyltransferase"/>
    <property type="match status" value="1"/>
</dbReference>
<organism evidence="8 9">
    <name type="scientific">Myxozyma melibiosi</name>
    <dbReference type="NCBI Taxonomy" id="54550"/>
    <lineage>
        <taxon>Eukaryota</taxon>
        <taxon>Fungi</taxon>
        <taxon>Dikarya</taxon>
        <taxon>Ascomycota</taxon>
        <taxon>Saccharomycotina</taxon>
        <taxon>Lipomycetes</taxon>
        <taxon>Lipomycetales</taxon>
        <taxon>Lipomycetaceae</taxon>
        <taxon>Myxozyma</taxon>
    </lineage>
</organism>
<evidence type="ECO:0000256" key="6">
    <source>
        <dbReference type="ARBA" id="ARBA00023315"/>
    </source>
</evidence>
<keyword evidence="1" id="KW-0808">Transferase</keyword>
<dbReference type="PANTHER" id="PTHR23063">
    <property type="entry name" value="PHOSPHOLIPID ACYLTRANSFERASE"/>
    <property type="match status" value="1"/>
</dbReference>
<feature type="transmembrane region" description="Helical" evidence="7">
    <location>
        <begin position="43"/>
        <end position="71"/>
    </location>
</feature>
<dbReference type="GeneID" id="90040941"/>
<reference evidence="8 9" key="1">
    <citation type="submission" date="2024-03" db="EMBL/GenBank/DDBJ databases">
        <title>Genome-scale model development and genomic sequencing of the oleaginous clade Lipomyces.</title>
        <authorList>
            <consortium name="Lawrence Berkeley National Laboratory"/>
            <person name="Czajka J.J."/>
            <person name="Han Y."/>
            <person name="Kim J."/>
            <person name="Mondo S.J."/>
            <person name="Hofstad B.A."/>
            <person name="Robles A."/>
            <person name="Haridas S."/>
            <person name="Riley R."/>
            <person name="LaButti K."/>
            <person name="Pangilinan J."/>
            <person name="Andreopoulos W."/>
            <person name="Lipzen A."/>
            <person name="Yan J."/>
            <person name="Wang M."/>
            <person name="Ng V."/>
            <person name="Grigoriev I.V."/>
            <person name="Spatafora J.W."/>
            <person name="Magnuson J.K."/>
            <person name="Baker S.E."/>
            <person name="Pomraning K.R."/>
        </authorList>
    </citation>
    <scope>NUCLEOTIDE SEQUENCE [LARGE SCALE GENOMIC DNA]</scope>
    <source>
        <strain evidence="8 9">Phaff 52-87</strain>
    </source>
</reference>
<evidence type="ECO:0000313" key="9">
    <source>
        <dbReference type="Proteomes" id="UP001498771"/>
    </source>
</evidence>
<evidence type="ECO:0000256" key="1">
    <source>
        <dbReference type="ARBA" id="ARBA00022679"/>
    </source>
</evidence>
<evidence type="ECO:0000256" key="7">
    <source>
        <dbReference type="SAM" id="Phobius"/>
    </source>
</evidence>
<gene>
    <name evidence="8" type="ORF">BZA70DRAFT_81197</name>
</gene>
<accession>A0ABR1EZQ4</accession>
<evidence type="ECO:0000256" key="5">
    <source>
        <dbReference type="ARBA" id="ARBA00023136"/>
    </source>
</evidence>